<protein>
    <submittedName>
        <fullName evidence="2">Pilus assembly protein</fullName>
    </submittedName>
</protein>
<keyword evidence="3" id="KW-1185">Reference proteome</keyword>
<evidence type="ECO:0000259" key="1">
    <source>
        <dbReference type="Pfam" id="PF07811"/>
    </source>
</evidence>
<dbReference type="OrthoDB" id="5461306at2"/>
<dbReference type="RefSeq" id="WP_151150912.1">
    <property type="nucleotide sequence ID" value="NZ_WAIE01000003.1"/>
</dbReference>
<proteinExistence type="predicted"/>
<evidence type="ECO:0000313" key="3">
    <source>
        <dbReference type="Proteomes" id="UP000438699"/>
    </source>
</evidence>
<dbReference type="EMBL" id="WAIE01000003">
    <property type="protein sequence ID" value="KAB1441820.1"/>
    <property type="molecule type" value="Genomic_DNA"/>
</dbReference>
<reference evidence="2 3" key="1">
    <citation type="journal article" date="2017" name="Int. J. Syst. Evol. Microbiol.">
        <title>Desulfovibrio senegalensis sp. nov., a mesophilic sulfate reducer isolated from marine sediment.</title>
        <authorList>
            <person name="Thioye A."/>
            <person name="Gam Z.B.A."/>
            <person name="Mbengue M."/>
            <person name="Cayol J.L."/>
            <person name="Joseph-Bartoli M."/>
            <person name="Toure-Kane C."/>
            <person name="Labat M."/>
        </authorList>
    </citation>
    <scope>NUCLEOTIDE SEQUENCE [LARGE SCALE GENOMIC DNA]</scope>
    <source>
        <strain evidence="2 3">DSM 101509</strain>
    </source>
</reference>
<organism evidence="2 3">
    <name type="scientific">Pseudodesulfovibrio senegalensis</name>
    <dbReference type="NCBI Taxonomy" id="1721087"/>
    <lineage>
        <taxon>Bacteria</taxon>
        <taxon>Pseudomonadati</taxon>
        <taxon>Thermodesulfobacteriota</taxon>
        <taxon>Desulfovibrionia</taxon>
        <taxon>Desulfovibrionales</taxon>
        <taxon>Desulfovibrionaceae</taxon>
    </lineage>
</organism>
<dbReference type="InterPro" id="IPR012495">
    <property type="entry name" value="TadE-like_dom"/>
</dbReference>
<accession>A0A6N6N272</accession>
<sequence>MNTNDSKRSGMAATELALMLPFIFLLLFMLVEGANAMHMYSSLQEASREGARLVLMEGESADVTSLVRALVSDVPPESLTTTVNTVESEVTVIVSCQYTPFNGGEDGYEFLTGSNDPFVLKAQTTMPRQ</sequence>
<feature type="domain" description="TadE-like" evidence="1">
    <location>
        <begin position="10"/>
        <end position="52"/>
    </location>
</feature>
<name>A0A6N6N272_9BACT</name>
<dbReference type="Pfam" id="PF07811">
    <property type="entry name" value="TadE"/>
    <property type="match status" value="1"/>
</dbReference>
<comment type="caution">
    <text evidence="2">The sequence shown here is derived from an EMBL/GenBank/DDBJ whole genome shotgun (WGS) entry which is preliminary data.</text>
</comment>
<evidence type="ECO:0000313" key="2">
    <source>
        <dbReference type="EMBL" id="KAB1441820.1"/>
    </source>
</evidence>
<dbReference type="Proteomes" id="UP000438699">
    <property type="component" value="Unassembled WGS sequence"/>
</dbReference>
<gene>
    <name evidence="2" type="ORF">F8A88_09550</name>
</gene>
<dbReference type="AlphaFoldDB" id="A0A6N6N272"/>